<dbReference type="Proteomes" id="UP000654075">
    <property type="component" value="Unassembled WGS sequence"/>
</dbReference>
<sequence length="248" mass="26865">MIAGRKMDGENDVRKVTVSHFLAHAVTLPGGASFVHFMWPGFVSVASGVNQHGLWVMMNDGSSLSAGPAAQHATPFGWTVRQMLARSRTVAGTRPIVAEFASDQGGTCSGGCNLLVAQADRSASGAQALVLESDRSANSWRAPGEVEPLITRGIMVTNHEFINGYDQRSPLENYGEQVYFSSLWRYEADKNLANAFAEYGPPIGTEEMKRLLQSDARNHGAQHHVPGSTCARRLRPCSDGRPVARRRG</sequence>
<evidence type="ECO:0000313" key="2">
    <source>
        <dbReference type="EMBL" id="CAE8586110.1"/>
    </source>
</evidence>
<dbReference type="EMBL" id="CAJNNV010001914">
    <property type="protein sequence ID" value="CAE8586110.1"/>
    <property type="molecule type" value="Genomic_DNA"/>
</dbReference>
<evidence type="ECO:0000256" key="1">
    <source>
        <dbReference type="SAM" id="MobiDB-lite"/>
    </source>
</evidence>
<comment type="caution">
    <text evidence="2">The sequence shown here is derived from an EMBL/GenBank/DDBJ whole genome shotgun (WGS) entry which is preliminary data.</text>
</comment>
<dbReference type="OrthoDB" id="9998640at2759"/>
<evidence type="ECO:0008006" key="4">
    <source>
        <dbReference type="Google" id="ProtNLM"/>
    </source>
</evidence>
<name>A0A813DBS8_POLGL</name>
<proteinExistence type="predicted"/>
<dbReference type="AlphaFoldDB" id="A0A813DBS8"/>
<gene>
    <name evidence="2" type="ORF">PGLA1383_LOCUS5006</name>
</gene>
<evidence type="ECO:0000313" key="3">
    <source>
        <dbReference type="Proteomes" id="UP000654075"/>
    </source>
</evidence>
<keyword evidence="3" id="KW-1185">Reference proteome</keyword>
<reference evidence="2" key="1">
    <citation type="submission" date="2021-02" db="EMBL/GenBank/DDBJ databases">
        <authorList>
            <person name="Dougan E. K."/>
            <person name="Rhodes N."/>
            <person name="Thang M."/>
            <person name="Chan C."/>
        </authorList>
    </citation>
    <scope>NUCLEOTIDE SEQUENCE</scope>
</reference>
<feature type="region of interest" description="Disordered" evidence="1">
    <location>
        <begin position="217"/>
        <end position="248"/>
    </location>
</feature>
<protein>
    <recommendedName>
        <fullName evidence="4">Phospholipase B-like</fullName>
    </recommendedName>
</protein>
<dbReference type="Gene3D" id="3.60.60.10">
    <property type="entry name" value="Penicillin V Acylase, Chain A"/>
    <property type="match status" value="1"/>
</dbReference>
<organism evidence="2 3">
    <name type="scientific">Polarella glacialis</name>
    <name type="common">Dinoflagellate</name>
    <dbReference type="NCBI Taxonomy" id="89957"/>
    <lineage>
        <taxon>Eukaryota</taxon>
        <taxon>Sar</taxon>
        <taxon>Alveolata</taxon>
        <taxon>Dinophyceae</taxon>
        <taxon>Suessiales</taxon>
        <taxon>Suessiaceae</taxon>
        <taxon>Polarella</taxon>
    </lineage>
</organism>
<accession>A0A813DBS8</accession>